<dbReference type="GO" id="GO:0004602">
    <property type="term" value="F:glutathione peroxidase activity"/>
    <property type="evidence" value="ECO:0007669"/>
    <property type="project" value="TreeGrafter"/>
</dbReference>
<dbReference type="GO" id="GO:0018845">
    <property type="term" value="F:2-hydroxychromene-2-carboxylate isomerase activity"/>
    <property type="evidence" value="ECO:0007669"/>
    <property type="project" value="UniProtKB-UniRule"/>
</dbReference>
<evidence type="ECO:0000256" key="1">
    <source>
        <dbReference type="PIRNR" id="PIRNR006386"/>
    </source>
</evidence>
<dbReference type="Pfam" id="PF01323">
    <property type="entry name" value="DSBA"/>
    <property type="match status" value="1"/>
</dbReference>
<proteinExistence type="inferred from homology"/>
<keyword evidence="1" id="KW-0413">Isomerase</keyword>
<dbReference type="InterPro" id="IPR044087">
    <property type="entry name" value="NahD-like"/>
</dbReference>
<feature type="domain" description="DSBA-like thioredoxin" evidence="3">
    <location>
        <begin position="7"/>
        <end position="193"/>
    </location>
</feature>
<dbReference type="GO" id="GO:0004364">
    <property type="term" value="F:glutathione transferase activity"/>
    <property type="evidence" value="ECO:0007669"/>
    <property type="project" value="TreeGrafter"/>
</dbReference>
<dbReference type="EC" id="5.99.1.4" evidence="1"/>
<comment type="catalytic activity">
    <reaction evidence="1">
        <text>2-hydroxychromene-2-carboxylate = (3E)-4-(2-hydroxyphenyl)-2-oxobut-3-enoate</text>
        <dbReference type="Rhea" id="RHEA:27401"/>
        <dbReference type="ChEBI" id="CHEBI:59350"/>
        <dbReference type="ChEBI" id="CHEBI:59353"/>
        <dbReference type="EC" id="5.99.1.4"/>
    </reaction>
</comment>
<dbReference type="GO" id="GO:1901170">
    <property type="term" value="P:naphthalene catabolic process"/>
    <property type="evidence" value="ECO:0007669"/>
    <property type="project" value="InterPro"/>
</dbReference>
<dbReference type="Proteomes" id="UP000037822">
    <property type="component" value="Unassembled WGS sequence"/>
</dbReference>
<dbReference type="PATRIC" id="fig|1526658.3.peg.2856"/>
<keyword evidence="5" id="KW-1185">Reference proteome</keyword>
<name>A0A0N1F591_9HYPH</name>
<dbReference type="GO" id="GO:0006749">
    <property type="term" value="P:glutathione metabolic process"/>
    <property type="evidence" value="ECO:0007669"/>
    <property type="project" value="TreeGrafter"/>
</dbReference>
<dbReference type="CDD" id="cd03022">
    <property type="entry name" value="DsbA_HCCA_Iso"/>
    <property type="match status" value="1"/>
</dbReference>
<organism evidence="4 5">
    <name type="scientific">Bosea vaviloviae</name>
    <dbReference type="NCBI Taxonomy" id="1526658"/>
    <lineage>
        <taxon>Bacteria</taxon>
        <taxon>Pseudomonadati</taxon>
        <taxon>Pseudomonadota</taxon>
        <taxon>Alphaproteobacteria</taxon>
        <taxon>Hyphomicrobiales</taxon>
        <taxon>Boseaceae</taxon>
        <taxon>Bosea</taxon>
    </lineage>
</organism>
<dbReference type="EMBL" id="LGSZ01000035">
    <property type="protein sequence ID" value="KPH80917.1"/>
    <property type="molecule type" value="Genomic_DNA"/>
</dbReference>
<dbReference type="PIRSF" id="PIRSF006386">
    <property type="entry name" value="HCCAis_GSTk"/>
    <property type="match status" value="1"/>
</dbReference>
<comment type="caution">
    <text evidence="4">The sequence shown here is derived from an EMBL/GenBank/DDBJ whole genome shotgun (WGS) entry which is preliminary data.</text>
</comment>
<dbReference type="RefSeq" id="WP_054209134.1">
    <property type="nucleotide sequence ID" value="NZ_LGSZ01000035.1"/>
</dbReference>
<evidence type="ECO:0000256" key="2">
    <source>
        <dbReference type="PIRSR" id="PIRSR006386-1"/>
    </source>
</evidence>
<feature type="active site" description="Nucleophile" evidence="2">
    <location>
        <position position="15"/>
    </location>
</feature>
<protein>
    <recommendedName>
        <fullName evidence="1">2-hydroxychromene-2-carboxylate isomerase</fullName>
        <ecNumber evidence="1">5.99.1.4</ecNumber>
    </recommendedName>
</protein>
<dbReference type="PANTHER" id="PTHR42943:SF2">
    <property type="entry name" value="GLUTATHIONE S-TRANSFERASE KAPPA 1"/>
    <property type="match status" value="1"/>
</dbReference>
<dbReference type="InterPro" id="IPR051924">
    <property type="entry name" value="GST_Kappa/NadH"/>
</dbReference>
<dbReference type="OrthoDB" id="5244108at2"/>
<evidence type="ECO:0000313" key="4">
    <source>
        <dbReference type="EMBL" id="KPH80917.1"/>
    </source>
</evidence>
<comment type="similarity">
    <text evidence="1">Belongs to the GST superfamily. NadH family.</text>
</comment>
<dbReference type="PANTHER" id="PTHR42943">
    <property type="entry name" value="GLUTATHIONE S-TRANSFERASE KAPPA"/>
    <property type="match status" value="1"/>
</dbReference>
<gene>
    <name evidence="4" type="ORF">AE618_11140</name>
</gene>
<evidence type="ECO:0000259" key="3">
    <source>
        <dbReference type="Pfam" id="PF01323"/>
    </source>
</evidence>
<dbReference type="SUPFAM" id="SSF52833">
    <property type="entry name" value="Thioredoxin-like"/>
    <property type="match status" value="1"/>
</dbReference>
<dbReference type="InterPro" id="IPR014440">
    <property type="entry name" value="HCCAis_GSTk"/>
</dbReference>
<sequence>MPNRPVLDFWYEFASPYSFLSALRIEPLAEAAGVTLRWRPFLLGPIFAAQGWSTSPFALYPSKGRYMWRDVERRAGRNGLALVKPETFPQNSLIAARLALAGREAGWMPAFSKALFQAGFGEGRNIAEEAVLNAALKQAGADPGVAFPASRSEEVKGRLRAEIEYAKSIGIFGAPTFVTEDGEVFWGDDRLEEALDWSKHGR</sequence>
<dbReference type="Gene3D" id="3.40.30.10">
    <property type="entry name" value="Glutaredoxin"/>
    <property type="match status" value="1"/>
</dbReference>
<accession>A0A0N1F591</accession>
<dbReference type="AlphaFoldDB" id="A0A0N1F591"/>
<dbReference type="InterPro" id="IPR001853">
    <property type="entry name" value="DSBA-like_thioredoxin_dom"/>
</dbReference>
<dbReference type="InterPro" id="IPR036249">
    <property type="entry name" value="Thioredoxin-like_sf"/>
</dbReference>
<reference evidence="4 5" key="1">
    <citation type="submission" date="2015-07" db="EMBL/GenBank/DDBJ databases">
        <title>Whole genome sequencing of Bosea vaviloviae isolated from cave pool.</title>
        <authorList>
            <person name="Tan N.E.H."/>
            <person name="Lee Y.P."/>
            <person name="Gan H.M."/>
            <person name="Barton H."/>
            <person name="Savka M.A."/>
        </authorList>
    </citation>
    <scope>NUCLEOTIDE SEQUENCE [LARGE SCALE GENOMIC DNA]</scope>
    <source>
        <strain evidence="4 5">SD260</strain>
    </source>
</reference>
<evidence type="ECO:0000313" key="5">
    <source>
        <dbReference type="Proteomes" id="UP000037822"/>
    </source>
</evidence>